<dbReference type="Gene3D" id="3.90.550.10">
    <property type="entry name" value="Spore Coat Polysaccharide Biosynthesis Protein SpsA, Chain A"/>
    <property type="match status" value="1"/>
</dbReference>
<dbReference type="AlphaFoldDB" id="A0A9X3YHR0"/>
<dbReference type="InterPro" id="IPR029044">
    <property type="entry name" value="Nucleotide-diphossugar_trans"/>
</dbReference>
<proteinExistence type="inferred from homology"/>
<dbReference type="SUPFAM" id="SSF48452">
    <property type="entry name" value="TPR-like"/>
    <property type="match status" value="1"/>
</dbReference>
<keyword evidence="3" id="KW-0808">Transferase</keyword>
<dbReference type="EMBL" id="JAOVZO020000009">
    <property type="protein sequence ID" value="MDC8012501.1"/>
    <property type="molecule type" value="Genomic_DNA"/>
</dbReference>
<evidence type="ECO:0000259" key="2">
    <source>
        <dbReference type="Pfam" id="PF00535"/>
    </source>
</evidence>
<reference evidence="3" key="1">
    <citation type="submission" date="2023-02" db="EMBL/GenBank/DDBJ databases">
        <title>Tahibacter soli sp. nov. isolated from soil.</title>
        <authorList>
            <person name="Baek J.H."/>
            <person name="Lee J.K."/>
            <person name="Choi D.G."/>
            <person name="Jeon C.O."/>
        </authorList>
    </citation>
    <scope>NUCLEOTIDE SEQUENCE</scope>
    <source>
        <strain evidence="3">BL</strain>
    </source>
</reference>
<organism evidence="3 4">
    <name type="scientific">Tahibacter soli</name>
    <dbReference type="NCBI Taxonomy" id="2983605"/>
    <lineage>
        <taxon>Bacteria</taxon>
        <taxon>Pseudomonadati</taxon>
        <taxon>Pseudomonadota</taxon>
        <taxon>Gammaproteobacteria</taxon>
        <taxon>Lysobacterales</taxon>
        <taxon>Rhodanobacteraceae</taxon>
        <taxon>Tahibacter</taxon>
    </lineage>
</organism>
<evidence type="ECO:0000313" key="3">
    <source>
        <dbReference type="EMBL" id="MDC8012501.1"/>
    </source>
</evidence>
<comment type="caution">
    <text evidence="3">The sequence shown here is derived from an EMBL/GenBank/DDBJ whole genome shotgun (WGS) entry which is preliminary data.</text>
</comment>
<evidence type="ECO:0000256" key="1">
    <source>
        <dbReference type="ARBA" id="ARBA00038494"/>
    </source>
</evidence>
<gene>
    <name evidence="3" type="ORF">OD750_008070</name>
</gene>
<dbReference type="GO" id="GO:0016757">
    <property type="term" value="F:glycosyltransferase activity"/>
    <property type="evidence" value="ECO:0007669"/>
    <property type="project" value="UniProtKB-KW"/>
</dbReference>
<name>A0A9X3YHR0_9GAMM</name>
<dbReference type="Proteomes" id="UP001139971">
    <property type="component" value="Unassembled WGS sequence"/>
</dbReference>
<feature type="domain" description="Glycosyltransferase 2-like" evidence="2">
    <location>
        <begin position="7"/>
        <end position="91"/>
    </location>
</feature>
<dbReference type="PANTHER" id="PTHR43630:SF2">
    <property type="entry name" value="GLYCOSYLTRANSFERASE"/>
    <property type="match status" value="1"/>
</dbReference>
<comment type="similarity">
    <text evidence="1">Belongs to the glycosyltransferase 2 family. WaaE/KdtX subfamily.</text>
</comment>
<keyword evidence="3" id="KW-0328">Glycosyltransferase</keyword>
<dbReference type="InterPro" id="IPR011990">
    <property type="entry name" value="TPR-like_helical_dom_sf"/>
</dbReference>
<keyword evidence="4" id="KW-1185">Reference proteome</keyword>
<dbReference type="SUPFAM" id="SSF53448">
    <property type="entry name" value="Nucleotide-diphospho-sugar transferases"/>
    <property type="match status" value="1"/>
</dbReference>
<dbReference type="EC" id="2.4.-.-" evidence="3"/>
<evidence type="ECO:0000313" key="4">
    <source>
        <dbReference type="Proteomes" id="UP001139971"/>
    </source>
</evidence>
<dbReference type="Pfam" id="PF00535">
    <property type="entry name" value="Glycos_transf_2"/>
    <property type="match status" value="1"/>
</dbReference>
<dbReference type="Gene3D" id="1.25.40.10">
    <property type="entry name" value="Tetratricopeptide repeat domain"/>
    <property type="match status" value="1"/>
</dbReference>
<sequence>MRICLSMIVKNEAPVIERCLASVKPYIHAWAISDTGSTDGTQDIVRRALAGVPGELIERPWVDFAHNRNEALALAKKHGDAALVIDADEVLEVAPDAARPAPEAPGHMFEFLFGDTRYARVALVRLDRDWRWEGVLHEVLVCDALRDARRLPGWAVRIFTDGARSRQPSADKYAADADVLRRALAAEPEHARYAFYYAQSLRDAGRLDESLAAYERRVALGGWDEELYYSKLQIASLRERLGRPYADVVAAWLAAHDARPARAEAMCELARYCRLNERYPSALVFARVAAGLARPDDLLFVDHAVYAWRARDELSIAAWYCGDKRLSETLCRDLLADPALPAEQRERVERNLAFSVG</sequence>
<dbReference type="RefSeq" id="WP_263542018.1">
    <property type="nucleotide sequence ID" value="NZ_JAOVZO020000009.1"/>
</dbReference>
<dbReference type="PANTHER" id="PTHR43630">
    <property type="entry name" value="POLY-BETA-1,6-N-ACETYL-D-GLUCOSAMINE SYNTHASE"/>
    <property type="match status" value="1"/>
</dbReference>
<dbReference type="InterPro" id="IPR001173">
    <property type="entry name" value="Glyco_trans_2-like"/>
</dbReference>
<accession>A0A9X3YHR0</accession>
<protein>
    <submittedName>
        <fullName evidence="3">Glycosyltransferase</fullName>
        <ecNumber evidence="3">2.4.-.-</ecNumber>
    </submittedName>
</protein>